<dbReference type="PRINTS" id="PR01438">
    <property type="entry name" value="UNVRSLSTRESS"/>
</dbReference>
<dbReference type="SUPFAM" id="SSF52402">
    <property type="entry name" value="Adenine nucleotide alpha hydrolases-like"/>
    <property type="match status" value="2"/>
</dbReference>
<keyword evidence="4" id="KW-1185">Reference proteome</keyword>
<dbReference type="Gene3D" id="3.40.50.12370">
    <property type="match status" value="1"/>
</dbReference>
<dbReference type="CDD" id="cd00293">
    <property type="entry name" value="USP-like"/>
    <property type="match status" value="1"/>
</dbReference>
<evidence type="ECO:0000256" key="1">
    <source>
        <dbReference type="ARBA" id="ARBA00008791"/>
    </source>
</evidence>
<evidence type="ECO:0000313" key="3">
    <source>
        <dbReference type="EMBL" id="SDE53176.1"/>
    </source>
</evidence>
<reference evidence="3 4" key="1">
    <citation type="submission" date="2016-10" db="EMBL/GenBank/DDBJ databases">
        <authorList>
            <person name="de Groot N.N."/>
        </authorList>
    </citation>
    <scope>NUCLEOTIDE SEQUENCE [LARGE SCALE GENOMIC DNA]</scope>
    <source>
        <strain evidence="3 4">CGMCC 1.9109</strain>
    </source>
</reference>
<dbReference type="Proteomes" id="UP000183685">
    <property type="component" value="Unassembled WGS sequence"/>
</dbReference>
<dbReference type="AlphaFoldDB" id="A0A1G7DPT2"/>
<sequence length="285" mass="30412">MKSILLPLTAHIQAAPLTKVASNLALQFRSSLTGLFIRPDPRSAIPFMGEGLTADMIQTLCDNAEKQGKQEADKAESEFRATIDKQGLKWLAEGDASDSAKASWTVLTGEVSDHVGRRARTADIAVCLQPDSDSPDSEDIFHDLIFRSGRSVLMVPGSFDGTVGKHLMIAWNGRAEGARAVAGALPMLRDAQKVTIVQVGDIGEDRPCAGAIAHYLAEHAVKAETKHADAGSASVGECLLETADTIGADTIVLGAYSHSRWREMVLGGVTKHITAKSQLPVFMSH</sequence>
<gene>
    <name evidence="3" type="ORF">SAMN04488071_3192</name>
</gene>
<comment type="similarity">
    <text evidence="1">Belongs to the universal stress protein A family.</text>
</comment>
<proteinExistence type="inferred from homology"/>
<dbReference type="EMBL" id="FNAK01000007">
    <property type="protein sequence ID" value="SDE53176.1"/>
    <property type="molecule type" value="Genomic_DNA"/>
</dbReference>
<organism evidence="3 4">
    <name type="scientific">Kordiimonas lacus</name>
    <dbReference type="NCBI Taxonomy" id="637679"/>
    <lineage>
        <taxon>Bacteria</taxon>
        <taxon>Pseudomonadati</taxon>
        <taxon>Pseudomonadota</taxon>
        <taxon>Alphaproteobacteria</taxon>
        <taxon>Kordiimonadales</taxon>
        <taxon>Kordiimonadaceae</taxon>
        <taxon>Kordiimonas</taxon>
    </lineage>
</organism>
<evidence type="ECO:0000259" key="2">
    <source>
        <dbReference type="Pfam" id="PF00582"/>
    </source>
</evidence>
<evidence type="ECO:0000313" key="4">
    <source>
        <dbReference type="Proteomes" id="UP000183685"/>
    </source>
</evidence>
<feature type="domain" description="UspA" evidence="2">
    <location>
        <begin position="216"/>
        <end position="283"/>
    </location>
</feature>
<accession>A0A1G7DPT2</accession>
<name>A0A1G7DPT2_9PROT</name>
<dbReference type="STRING" id="637679.GCA_001550055_02115"/>
<dbReference type="InterPro" id="IPR006015">
    <property type="entry name" value="Universal_stress_UspA"/>
</dbReference>
<dbReference type="RefSeq" id="WP_068304767.1">
    <property type="nucleotide sequence ID" value="NZ_FNAK01000007.1"/>
</dbReference>
<protein>
    <submittedName>
        <fullName evidence="3">Universal stress protein family protein</fullName>
    </submittedName>
</protein>
<dbReference type="Pfam" id="PF00582">
    <property type="entry name" value="Usp"/>
    <property type="match status" value="1"/>
</dbReference>
<dbReference type="InterPro" id="IPR006016">
    <property type="entry name" value="UspA"/>
</dbReference>